<gene>
    <name evidence="2" type="ORF">DWY46_14255</name>
    <name evidence="1" type="ORF">DXB81_10535</name>
</gene>
<dbReference type="Proteomes" id="UP000285839">
    <property type="component" value="Unassembled WGS sequence"/>
</dbReference>
<evidence type="ECO:0000313" key="1">
    <source>
        <dbReference type="EMBL" id="RGN04376.1"/>
    </source>
</evidence>
<proteinExistence type="predicted"/>
<dbReference type="EMBL" id="QRUH01000012">
    <property type="protein sequence ID" value="RGR47037.1"/>
    <property type="molecule type" value="Genomic_DNA"/>
</dbReference>
<dbReference type="Proteomes" id="UP000261222">
    <property type="component" value="Unassembled WGS sequence"/>
</dbReference>
<evidence type="ECO:0000313" key="3">
    <source>
        <dbReference type="Proteomes" id="UP000261222"/>
    </source>
</evidence>
<evidence type="ECO:0000313" key="2">
    <source>
        <dbReference type="EMBL" id="RGR47037.1"/>
    </source>
</evidence>
<comment type="caution">
    <text evidence="1">The sequence shown here is derived from an EMBL/GenBank/DDBJ whole genome shotgun (WGS) entry which is preliminary data.</text>
</comment>
<reference evidence="3 4" key="1">
    <citation type="submission" date="2018-08" db="EMBL/GenBank/DDBJ databases">
        <title>A genome reference for cultivated species of the human gut microbiota.</title>
        <authorList>
            <person name="Zou Y."/>
            <person name="Xue W."/>
            <person name="Luo G."/>
        </authorList>
    </citation>
    <scope>NUCLEOTIDE SEQUENCE [LARGE SCALE GENOMIC DNA]</scope>
    <source>
        <strain evidence="2 4">AF25-21</strain>
        <strain evidence="1 3">OM06-11AA</strain>
    </source>
</reference>
<dbReference type="RefSeq" id="WP_117739257.1">
    <property type="nucleotide sequence ID" value="NZ_QRUH01000012.1"/>
</dbReference>
<name>A0A3E5A6A1_9FIRM</name>
<dbReference type="EMBL" id="QSUB01000004">
    <property type="protein sequence ID" value="RGN04376.1"/>
    <property type="molecule type" value="Genomic_DNA"/>
</dbReference>
<sequence length="214" mass="24967">MDIKKLFEDNFDFAFKAATYNNIKVAIQTFEQFKKKNEDFFSFDKRETIFGHLRTYAIEKQFNDSAFNPKANYFVSMKQVNNYKYKALCIETKDFIINIGRTNSQCQLLPASSYKKEFAKANTGLSMQYHFDFANDLPEVAESKKYAEITYGYSYGEVTHLDIIVPSSDYKSIEYATNLLDNIKVYENYVPEDLVEESVVSLKKSLFKEIEKIV</sequence>
<evidence type="ECO:0000313" key="4">
    <source>
        <dbReference type="Proteomes" id="UP000285839"/>
    </source>
</evidence>
<dbReference type="AlphaFoldDB" id="A0A3E5A6A1"/>
<protein>
    <submittedName>
        <fullName evidence="1">Uncharacterized protein</fullName>
    </submittedName>
</protein>
<accession>A0A3E5A6A1</accession>
<organism evidence="1 3">
    <name type="scientific">Blautia obeum</name>
    <dbReference type="NCBI Taxonomy" id="40520"/>
    <lineage>
        <taxon>Bacteria</taxon>
        <taxon>Bacillati</taxon>
        <taxon>Bacillota</taxon>
        <taxon>Clostridia</taxon>
        <taxon>Lachnospirales</taxon>
        <taxon>Lachnospiraceae</taxon>
        <taxon>Blautia</taxon>
    </lineage>
</organism>